<dbReference type="Proteomes" id="UP000007267">
    <property type="component" value="Unassembled WGS sequence"/>
</dbReference>
<dbReference type="AlphaFoldDB" id="K7GG29"/>
<dbReference type="Pfam" id="PF07654">
    <property type="entry name" value="C1-set"/>
    <property type="match status" value="1"/>
</dbReference>
<dbReference type="HOGENOM" id="CLU_077975_3_2_1"/>
<feature type="transmembrane region" description="Helical" evidence="7">
    <location>
        <begin position="160"/>
        <end position="182"/>
    </location>
</feature>
<dbReference type="SUPFAM" id="SSF48726">
    <property type="entry name" value="Immunoglobulin"/>
    <property type="match status" value="1"/>
</dbReference>
<keyword evidence="6" id="KW-0393">Immunoglobulin domain</keyword>
<evidence type="ECO:0000256" key="4">
    <source>
        <dbReference type="ARBA" id="ARBA00023136"/>
    </source>
</evidence>
<dbReference type="OMA" id="CIVKHEA"/>
<reference evidence="10" key="1">
    <citation type="submission" date="2011-10" db="EMBL/GenBank/DDBJ databases">
        <authorList>
            <consortium name="Soft-shell Turtle Genome Consortium"/>
        </authorList>
    </citation>
    <scope>NUCLEOTIDE SEQUENCE [LARGE SCALE GENOMIC DNA]</scope>
    <source>
        <strain evidence="10">Daiwa-1</strain>
    </source>
</reference>
<proteinExistence type="predicted"/>
<protein>
    <recommendedName>
        <fullName evidence="8">Ig-like domain-containing protein</fullName>
    </recommendedName>
</protein>
<dbReference type="GO" id="GO:0016020">
    <property type="term" value="C:membrane"/>
    <property type="evidence" value="ECO:0007669"/>
    <property type="project" value="UniProtKB-SubCell"/>
</dbReference>
<sequence length="195" mass="22302">MSSGYYIKVFGSGTKLFVTDTKAKLDPEKIQILSPTKQEGKGTHICLIEDFFPKIIKVTWEGLNAEKNAIRGEIWHREDNTESYSVTSWLTVDDPDQTYKCKYDHESRKGVVPLESQAPILPDNQIVPSTTTGCIHKTENVTTPSTDYDITESLTHTTAYFVYILLLLKSTMYYIIVLFFMYRMKSSSKRHGKKP</sequence>
<dbReference type="GeneTree" id="ENSGT00940000153143"/>
<name>K7GG29_PELSI</name>
<evidence type="ECO:0000313" key="10">
    <source>
        <dbReference type="Proteomes" id="UP000007267"/>
    </source>
</evidence>
<keyword evidence="10" id="KW-1185">Reference proteome</keyword>
<evidence type="ECO:0000259" key="8">
    <source>
        <dbReference type="PROSITE" id="PS50835"/>
    </source>
</evidence>
<dbReference type="InterPro" id="IPR013783">
    <property type="entry name" value="Ig-like_fold"/>
</dbReference>
<dbReference type="InterPro" id="IPR007110">
    <property type="entry name" value="Ig-like_dom"/>
</dbReference>
<dbReference type="Ensembl" id="ENSPSIT00000019330.1">
    <property type="protein sequence ID" value="ENSPSIP00000019240.1"/>
    <property type="gene ID" value="ENSPSIG00000017099.1"/>
</dbReference>
<evidence type="ECO:0000256" key="3">
    <source>
        <dbReference type="ARBA" id="ARBA00022989"/>
    </source>
</evidence>
<evidence type="ECO:0000256" key="2">
    <source>
        <dbReference type="ARBA" id="ARBA00022692"/>
    </source>
</evidence>
<dbReference type="PROSITE" id="PS50835">
    <property type="entry name" value="IG_LIKE"/>
    <property type="match status" value="1"/>
</dbReference>
<reference evidence="9" key="4">
    <citation type="submission" date="2025-09" db="UniProtKB">
        <authorList>
            <consortium name="Ensembl"/>
        </authorList>
    </citation>
    <scope>IDENTIFICATION</scope>
</reference>
<dbReference type="InterPro" id="IPR036179">
    <property type="entry name" value="Ig-like_dom_sf"/>
</dbReference>
<evidence type="ECO:0000256" key="5">
    <source>
        <dbReference type="ARBA" id="ARBA00023170"/>
    </source>
</evidence>
<dbReference type="STRING" id="13735.ENSPSIP00000019240"/>
<dbReference type="SMART" id="SM00407">
    <property type="entry name" value="IGc1"/>
    <property type="match status" value="1"/>
</dbReference>
<reference evidence="9" key="3">
    <citation type="submission" date="2025-08" db="UniProtKB">
        <authorList>
            <consortium name="Ensembl"/>
        </authorList>
    </citation>
    <scope>IDENTIFICATION</scope>
</reference>
<keyword evidence="4 7" id="KW-0472">Membrane</keyword>
<dbReference type="EMBL" id="AGCU01093519">
    <property type="status" value="NOT_ANNOTATED_CDS"/>
    <property type="molecule type" value="Genomic_DNA"/>
</dbReference>
<reference evidence="10" key="2">
    <citation type="journal article" date="2013" name="Nat. Genet.">
        <title>The draft genomes of soft-shell turtle and green sea turtle yield insights into the development and evolution of the turtle-specific body plan.</title>
        <authorList>
            <person name="Wang Z."/>
            <person name="Pascual-Anaya J."/>
            <person name="Zadissa A."/>
            <person name="Li W."/>
            <person name="Niimura Y."/>
            <person name="Huang Z."/>
            <person name="Li C."/>
            <person name="White S."/>
            <person name="Xiong Z."/>
            <person name="Fang D."/>
            <person name="Wang B."/>
            <person name="Ming Y."/>
            <person name="Chen Y."/>
            <person name="Zheng Y."/>
            <person name="Kuraku S."/>
            <person name="Pignatelli M."/>
            <person name="Herrero J."/>
            <person name="Beal K."/>
            <person name="Nozawa M."/>
            <person name="Li Q."/>
            <person name="Wang J."/>
            <person name="Zhang H."/>
            <person name="Yu L."/>
            <person name="Shigenobu S."/>
            <person name="Wang J."/>
            <person name="Liu J."/>
            <person name="Flicek P."/>
            <person name="Searle S."/>
            <person name="Wang J."/>
            <person name="Kuratani S."/>
            <person name="Yin Y."/>
            <person name="Aken B."/>
            <person name="Zhang G."/>
            <person name="Irie N."/>
        </authorList>
    </citation>
    <scope>NUCLEOTIDE SEQUENCE [LARGE SCALE GENOMIC DNA]</scope>
    <source>
        <strain evidence="10">Daiwa-1</strain>
    </source>
</reference>
<accession>K7GG29</accession>
<evidence type="ECO:0000256" key="6">
    <source>
        <dbReference type="ARBA" id="ARBA00023319"/>
    </source>
</evidence>
<keyword evidence="5" id="KW-0675">Receptor</keyword>
<dbReference type="Gene3D" id="2.60.40.10">
    <property type="entry name" value="Immunoglobulins"/>
    <property type="match status" value="1"/>
</dbReference>
<dbReference type="PANTHER" id="PTHR19256">
    <property type="entry name" value="T-CELL RECEPTOR GAMMA CHAIN"/>
    <property type="match status" value="1"/>
</dbReference>
<evidence type="ECO:0000256" key="7">
    <source>
        <dbReference type="SAM" id="Phobius"/>
    </source>
</evidence>
<comment type="subcellular location">
    <subcellularLocation>
        <location evidence="1">Membrane</location>
    </subcellularLocation>
</comment>
<feature type="domain" description="Ig-like" evidence="8">
    <location>
        <begin position="27"/>
        <end position="112"/>
    </location>
</feature>
<organism evidence="9 10">
    <name type="scientific">Pelodiscus sinensis</name>
    <name type="common">Chinese softshell turtle</name>
    <name type="synonym">Trionyx sinensis</name>
    <dbReference type="NCBI Taxonomy" id="13735"/>
    <lineage>
        <taxon>Eukaryota</taxon>
        <taxon>Metazoa</taxon>
        <taxon>Chordata</taxon>
        <taxon>Craniata</taxon>
        <taxon>Vertebrata</taxon>
        <taxon>Euteleostomi</taxon>
        <taxon>Archelosauria</taxon>
        <taxon>Testudinata</taxon>
        <taxon>Testudines</taxon>
        <taxon>Cryptodira</taxon>
        <taxon>Trionychia</taxon>
        <taxon>Trionychidae</taxon>
        <taxon>Pelodiscus</taxon>
    </lineage>
</organism>
<dbReference type="PANTHER" id="PTHR19256:SF65">
    <property type="entry name" value="T CELL RECEPTOR GAMMA CONSTANT 1-RELATED"/>
    <property type="match status" value="1"/>
</dbReference>
<dbReference type="InterPro" id="IPR051117">
    <property type="entry name" value="TRG_var/const_region"/>
</dbReference>
<evidence type="ECO:0000256" key="1">
    <source>
        <dbReference type="ARBA" id="ARBA00004370"/>
    </source>
</evidence>
<dbReference type="eggNOG" id="ENOG502SQHK">
    <property type="taxonomic scope" value="Eukaryota"/>
</dbReference>
<keyword evidence="2 7" id="KW-0812">Transmembrane</keyword>
<dbReference type="InterPro" id="IPR003597">
    <property type="entry name" value="Ig_C1-set"/>
</dbReference>
<evidence type="ECO:0000313" key="9">
    <source>
        <dbReference type="Ensembl" id="ENSPSIP00000019240.1"/>
    </source>
</evidence>
<keyword evidence="3 7" id="KW-1133">Transmembrane helix</keyword>